<accession>A0A3M7RSS8</accession>
<protein>
    <submittedName>
        <fullName evidence="1">Uncharacterized protein</fullName>
    </submittedName>
</protein>
<proteinExistence type="predicted"/>
<keyword evidence="2" id="KW-1185">Reference proteome</keyword>
<dbReference type="Proteomes" id="UP000276133">
    <property type="component" value="Unassembled WGS sequence"/>
</dbReference>
<dbReference type="AlphaFoldDB" id="A0A3M7RSS8"/>
<gene>
    <name evidence="1" type="ORF">BpHYR1_000944</name>
</gene>
<evidence type="ECO:0000313" key="1">
    <source>
        <dbReference type="EMBL" id="RNA26375.1"/>
    </source>
</evidence>
<evidence type="ECO:0000313" key="2">
    <source>
        <dbReference type="Proteomes" id="UP000276133"/>
    </source>
</evidence>
<sequence>MMPSMVSDVSAIFVAKITLRALSGVGSNILICMSDGKFDDHFTTCLDLFLASQKDKYVAEWLRYVNLKHRDYDSLQVVGLGLLGVEDIDGKAATRYAKNGSSVEKIRKFLAVHGGAGYEQFEIGAKPSNVLDQAE</sequence>
<dbReference type="EMBL" id="REGN01002747">
    <property type="protein sequence ID" value="RNA26375.1"/>
    <property type="molecule type" value="Genomic_DNA"/>
</dbReference>
<name>A0A3M7RSS8_BRAPC</name>
<organism evidence="1 2">
    <name type="scientific">Brachionus plicatilis</name>
    <name type="common">Marine rotifer</name>
    <name type="synonym">Brachionus muelleri</name>
    <dbReference type="NCBI Taxonomy" id="10195"/>
    <lineage>
        <taxon>Eukaryota</taxon>
        <taxon>Metazoa</taxon>
        <taxon>Spiralia</taxon>
        <taxon>Gnathifera</taxon>
        <taxon>Rotifera</taxon>
        <taxon>Eurotatoria</taxon>
        <taxon>Monogononta</taxon>
        <taxon>Pseudotrocha</taxon>
        <taxon>Ploima</taxon>
        <taxon>Brachionidae</taxon>
        <taxon>Brachionus</taxon>
    </lineage>
</organism>
<comment type="caution">
    <text evidence="1">The sequence shown here is derived from an EMBL/GenBank/DDBJ whole genome shotgun (WGS) entry which is preliminary data.</text>
</comment>
<reference evidence="1 2" key="1">
    <citation type="journal article" date="2018" name="Sci. Rep.">
        <title>Genomic signatures of local adaptation to the degree of environmental predictability in rotifers.</title>
        <authorList>
            <person name="Franch-Gras L."/>
            <person name="Hahn C."/>
            <person name="Garcia-Roger E.M."/>
            <person name="Carmona M.J."/>
            <person name="Serra M."/>
            <person name="Gomez A."/>
        </authorList>
    </citation>
    <scope>NUCLEOTIDE SEQUENCE [LARGE SCALE GENOMIC DNA]</scope>
    <source>
        <strain evidence="1">HYR1</strain>
    </source>
</reference>